<evidence type="ECO:0000313" key="2">
    <source>
        <dbReference type="Proteomes" id="UP000076584"/>
    </source>
</evidence>
<name>A0A166VMP4_COLIC</name>
<gene>
    <name evidence="1" type="ORF">CI238_12802</name>
</gene>
<organism evidence="1 2">
    <name type="scientific">Colletotrichum incanum</name>
    <name type="common">Soybean anthracnose fungus</name>
    <dbReference type="NCBI Taxonomy" id="1573173"/>
    <lineage>
        <taxon>Eukaryota</taxon>
        <taxon>Fungi</taxon>
        <taxon>Dikarya</taxon>
        <taxon>Ascomycota</taxon>
        <taxon>Pezizomycotina</taxon>
        <taxon>Sordariomycetes</taxon>
        <taxon>Hypocreomycetidae</taxon>
        <taxon>Glomerellales</taxon>
        <taxon>Glomerellaceae</taxon>
        <taxon>Colletotrichum</taxon>
        <taxon>Colletotrichum spaethianum species complex</taxon>
    </lineage>
</organism>
<dbReference type="AlphaFoldDB" id="A0A166VMP4"/>
<accession>A0A166VMP4</accession>
<reference evidence="1 2" key="1">
    <citation type="submission" date="2015-06" db="EMBL/GenBank/DDBJ databases">
        <title>Survival trade-offs in plant roots during colonization by closely related pathogenic and mutualistic fungi.</title>
        <authorList>
            <person name="Hacquard S."/>
            <person name="Kracher B."/>
            <person name="Hiruma K."/>
            <person name="Weinman A."/>
            <person name="Muench P."/>
            <person name="Garrido Oter R."/>
            <person name="Ver Loren van Themaat E."/>
            <person name="Dallerey J.-F."/>
            <person name="Damm U."/>
            <person name="Henrissat B."/>
            <person name="Lespinet O."/>
            <person name="Thon M."/>
            <person name="Kemen E."/>
            <person name="McHardy A.C."/>
            <person name="Schulze-Lefert P."/>
            <person name="O'Connell R.J."/>
        </authorList>
    </citation>
    <scope>NUCLEOTIDE SEQUENCE [LARGE SCALE GENOMIC DNA]</scope>
    <source>
        <strain evidence="1 2">MAFF 238704</strain>
    </source>
</reference>
<dbReference type="EMBL" id="LFIW01002320">
    <property type="protein sequence ID" value="KZL74753.1"/>
    <property type="molecule type" value="Genomic_DNA"/>
</dbReference>
<comment type="caution">
    <text evidence="1">The sequence shown here is derived from an EMBL/GenBank/DDBJ whole genome shotgun (WGS) entry which is preliminary data.</text>
</comment>
<evidence type="ECO:0000313" key="1">
    <source>
        <dbReference type="EMBL" id="KZL74753.1"/>
    </source>
</evidence>
<sequence length="158" mass="17599">MPRYNRSRGQDNQTALDGYVEATIEAILTAIEASVPAKVLSPKSRTGWSEECANILAEAKRLRRVYSDQQTEESWEAYRAARNKKGRIIRKALQQAHRETVETAAESPTSLWRIAKWARNRQNQPPTVTPEIQKPNTPQIATTPEEKAAAAVEGGGIC</sequence>
<protein>
    <submittedName>
        <fullName evidence="1">Zinc finger protein</fullName>
    </submittedName>
</protein>
<keyword evidence="2" id="KW-1185">Reference proteome</keyword>
<proteinExistence type="predicted"/>
<dbReference type="STRING" id="1573173.A0A166VMP4"/>
<dbReference type="Proteomes" id="UP000076584">
    <property type="component" value="Unassembled WGS sequence"/>
</dbReference>